<sequence>MHIAEEDSSSLIAADATDTMLRQVIVKVPHLKRRPPKKAVPAARAEPTVLQEPTKAVRRQTRTSRKATEEAMLEDEHEVAIPKICNHFDQDLTPDYDNMPGLVEDSDDEEDISIPPQMKKDDNIATAIIESYAPHQFEKAKTIVHNNGKDITSKFPSYVPPVTPRHNQSKSVAAVPDDVLGNGEWQKTSGQK</sequence>
<evidence type="ECO:0000313" key="3">
    <source>
        <dbReference type="Proteomes" id="UP000218334"/>
    </source>
</evidence>
<dbReference type="EMBL" id="KZ293509">
    <property type="protein sequence ID" value="PBK59222.1"/>
    <property type="molecule type" value="Genomic_DNA"/>
</dbReference>
<feature type="region of interest" description="Disordered" evidence="1">
    <location>
        <begin position="150"/>
        <end position="192"/>
    </location>
</feature>
<feature type="region of interest" description="Disordered" evidence="1">
    <location>
        <begin position="32"/>
        <end position="68"/>
    </location>
</feature>
<reference evidence="3" key="1">
    <citation type="journal article" date="2017" name="Nat. Ecol. Evol.">
        <title>Genome expansion and lineage-specific genetic innovations in the forest pathogenic fungi Armillaria.</title>
        <authorList>
            <person name="Sipos G."/>
            <person name="Prasanna A.N."/>
            <person name="Walter M.C."/>
            <person name="O'Connor E."/>
            <person name="Balint B."/>
            <person name="Krizsan K."/>
            <person name="Kiss B."/>
            <person name="Hess J."/>
            <person name="Varga T."/>
            <person name="Slot J."/>
            <person name="Riley R."/>
            <person name="Boka B."/>
            <person name="Rigling D."/>
            <person name="Barry K."/>
            <person name="Lee J."/>
            <person name="Mihaltcheva S."/>
            <person name="LaButti K."/>
            <person name="Lipzen A."/>
            <person name="Waldron R."/>
            <person name="Moloney N.M."/>
            <person name="Sperisen C."/>
            <person name="Kredics L."/>
            <person name="Vagvoelgyi C."/>
            <person name="Patrignani A."/>
            <person name="Fitzpatrick D."/>
            <person name="Nagy I."/>
            <person name="Doyle S."/>
            <person name="Anderson J.B."/>
            <person name="Grigoriev I.V."/>
            <person name="Gueldener U."/>
            <person name="Muensterkoetter M."/>
            <person name="Nagy L.G."/>
        </authorList>
    </citation>
    <scope>NUCLEOTIDE SEQUENCE [LARGE SCALE GENOMIC DNA]</scope>
    <source>
        <strain evidence="3">28-4</strain>
    </source>
</reference>
<proteinExistence type="predicted"/>
<dbReference type="AlphaFoldDB" id="A0A2H3AWJ9"/>
<protein>
    <submittedName>
        <fullName evidence="2">Uncharacterized protein</fullName>
    </submittedName>
</protein>
<organism evidence="2 3">
    <name type="scientific">Armillaria solidipes</name>
    <dbReference type="NCBI Taxonomy" id="1076256"/>
    <lineage>
        <taxon>Eukaryota</taxon>
        <taxon>Fungi</taxon>
        <taxon>Dikarya</taxon>
        <taxon>Basidiomycota</taxon>
        <taxon>Agaricomycotina</taxon>
        <taxon>Agaricomycetes</taxon>
        <taxon>Agaricomycetidae</taxon>
        <taxon>Agaricales</taxon>
        <taxon>Marasmiineae</taxon>
        <taxon>Physalacriaceae</taxon>
        <taxon>Armillaria</taxon>
    </lineage>
</organism>
<gene>
    <name evidence="2" type="ORF">ARMSODRAFT_1027577</name>
</gene>
<evidence type="ECO:0000256" key="1">
    <source>
        <dbReference type="SAM" id="MobiDB-lite"/>
    </source>
</evidence>
<dbReference type="Proteomes" id="UP000218334">
    <property type="component" value="Unassembled WGS sequence"/>
</dbReference>
<accession>A0A2H3AWJ9</accession>
<feature type="region of interest" description="Disordered" evidence="1">
    <location>
        <begin position="91"/>
        <end position="113"/>
    </location>
</feature>
<feature type="compositionally biased region" description="Basic residues" evidence="1">
    <location>
        <begin position="56"/>
        <end position="65"/>
    </location>
</feature>
<keyword evidence="3" id="KW-1185">Reference proteome</keyword>
<evidence type="ECO:0000313" key="2">
    <source>
        <dbReference type="EMBL" id="PBK59222.1"/>
    </source>
</evidence>
<name>A0A2H3AWJ9_9AGAR</name>